<dbReference type="InterPro" id="IPR010623">
    <property type="entry name" value="IcmF_C"/>
</dbReference>
<dbReference type="InterPro" id="IPR048677">
    <property type="entry name" value="TssM1_hel"/>
</dbReference>
<evidence type="ECO:0000259" key="4">
    <source>
        <dbReference type="Pfam" id="PF14331"/>
    </source>
</evidence>
<name>A0A0A7S8G2_FRIPE</name>
<keyword evidence="7" id="KW-1185">Reference proteome</keyword>
<accession>A0A0A7S8G2</accession>
<dbReference type="KEGG" id="fpp:FPB0191_01755"/>
<evidence type="ECO:0000313" key="7">
    <source>
        <dbReference type="Proteomes" id="UP000030901"/>
    </source>
</evidence>
<feature type="domain" description="Type VI secretion system IcmF C-terminal" evidence="2">
    <location>
        <begin position="1033"/>
        <end position="1137"/>
    </location>
</feature>
<dbReference type="OrthoDB" id="9758229at2"/>
<proteinExistence type="predicted"/>
<dbReference type="Proteomes" id="UP000030901">
    <property type="component" value="Chromosome"/>
</dbReference>
<feature type="domain" description="Type VI secretion system component TssM1 N-terminal" evidence="4">
    <location>
        <begin position="195"/>
        <end position="440"/>
    </location>
</feature>
<evidence type="ECO:0000256" key="1">
    <source>
        <dbReference type="SAM" id="Phobius"/>
    </source>
</evidence>
<evidence type="ECO:0000259" key="3">
    <source>
        <dbReference type="Pfam" id="PF06761"/>
    </source>
</evidence>
<dbReference type="SUPFAM" id="SSF52540">
    <property type="entry name" value="P-loop containing nucleoside triphosphate hydrolases"/>
    <property type="match status" value="1"/>
</dbReference>
<dbReference type="PANTHER" id="PTHR36153:SF5">
    <property type="entry name" value="EXPORTED PROTEIN"/>
    <property type="match status" value="1"/>
</dbReference>
<dbReference type="Pfam" id="PF06744">
    <property type="entry name" value="IcmF_C"/>
    <property type="match status" value="1"/>
</dbReference>
<feature type="transmembrane region" description="Helical" evidence="1">
    <location>
        <begin position="20"/>
        <end position="37"/>
    </location>
</feature>
<evidence type="ECO:0000259" key="2">
    <source>
        <dbReference type="Pfam" id="PF06744"/>
    </source>
</evidence>
<reference evidence="6 7" key="1">
    <citation type="journal article" date="2014" name="Appl. Environ. Microbiol.">
        <title>Gut symbionts from distinct hosts exhibit genotoxic activity via divergent colibactin biosynthetic pathways.</title>
        <authorList>
            <person name="Engel P."/>
            <person name="Vizcaino M.I."/>
            <person name="Crawford J.M."/>
        </authorList>
    </citation>
    <scope>NUCLEOTIDE SEQUENCE [LARGE SCALE GENOMIC DNA]</scope>
    <source>
        <strain evidence="6 7">PEB0191</strain>
    </source>
</reference>
<feature type="transmembrane region" description="Helical" evidence="1">
    <location>
        <begin position="57"/>
        <end position="76"/>
    </location>
</feature>
<dbReference type="EMBL" id="CP009056">
    <property type="protein sequence ID" value="AJA45571.1"/>
    <property type="molecule type" value="Genomic_DNA"/>
</dbReference>
<dbReference type="PANTHER" id="PTHR36153">
    <property type="entry name" value="INNER MEMBRANE PROTEIN-RELATED"/>
    <property type="match status" value="1"/>
</dbReference>
<dbReference type="HOGENOM" id="CLU_003353_1_0_6"/>
<evidence type="ECO:0000313" key="6">
    <source>
        <dbReference type="EMBL" id="AJA45571.1"/>
    </source>
</evidence>
<dbReference type="AlphaFoldDB" id="A0A0A7S8G2"/>
<protein>
    <submittedName>
        <fullName evidence="6">Type VI secretion protein IcmF</fullName>
    </submittedName>
</protein>
<feature type="domain" description="IcmF-related" evidence="3">
    <location>
        <begin position="495"/>
        <end position="808"/>
    </location>
</feature>
<dbReference type="InterPro" id="IPR009612">
    <property type="entry name" value="IcmF-rel"/>
</dbReference>
<gene>
    <name evidence="6" type="ORF">FPB0191_01755</name>
</gene>
<dbReference type="NCBIfam" id="TIGR03348">
    <property type="entry name" value="VI_IcmF"/>
    <property type="match status" value="1"/>
</dbReference>
<dbReference type="InterPro" id="IPR017731">
    <property type="entry name" value="TssM1-like"/>
</dbReference>
<dbReference type="InterPro" id="IPR053156">
    <property type="entry name" value="T6SS_TssM-like"/>
</dbReference>
<feature type="domain" description="Type VI secretion system component TssM1 helical" evidence="5">
    <location>
        <begin position="931"/>
        <end position="993"/>
    </location>
</feature>
<dbReference type="STRING" id="1267021.FPB0191_01755"/>
<keyword evidence="1" id="KW-0812">Transmembrane</keyword>
<evidence type="ECO:0000259" key="5">
    <source>
        <dbReference type="Pfam" id="PF21070"/>
    </source>
</evidence>
<organism evidence="6 7">
    <name type="scientific">Frischella perrara</name>
    <dbReference type="NCBI Taxonomy" id="1267021"/>
    <lineage>
        <taxon>Bacteria</taxon>
        <taxon>Pseudomonadati</taxon>
        <taxon>Pseudomonadota</taxon>
        <taxon>Gammaproteobacteria</taxon>
        <taxon>Orbales</taxon>
        <taxon>Orbaceae</taxon>
        <taxon>Frischella</taxon>
    </lineage>
</organism>
<dbReference type="RefSeq" id="WP_039105372.1">
    <property type="nucleotide sequence ID" value="NZ_CP009056.1"/>
</dbReference>
<dbReference type="Pfam" id="PF14331">
    <property type="entry name" value="IcmF-related_N"/>
    <property type="match status" value="1"/>
</dbReference>
<dbReference type="InterPro" id="IPR027417">
    <property type="entry name" value="P-loop_NTPase"/>
</dbReference>
<keyword evidence="1" id="KW-1133">Transmembrane helix</keyword>
<dbReference type="Pfam" id="PF06761">
    <property type="entry name" value="IcmF-related"/>
    <property type="match status" value="1"/>
</dbReference>
<sequence>MKLLSIPKPKLPNISTKKTLVYSIVVLWAMALLWLWTLGTDFEILQIKPFDSIYKRWLITLISTVCLMIWFTVFLIRKLRRLNSLQLQMKKEQKDPLQIEINTQSRYLSRWLLRLQKQLVVKNFRYKLPWYLVIGNVNSGKTTFLKEGCKLNELYTPEIPQLVHCWLNESAVIIESKGQLFEQDNNSTLPTLYERLWKGMLEWLVNERNRQPLNGMILTIDIYQLSTFTKTERDNYITKLKARLDDIKKILDTQLPVYIVLTKLDLLYGFEAMYQSLDKNQREEVLGITFTYNEENWLNELDNFWQKWISHLNGAMPAMMVNNVDISQRSQLFTFIRQVYGIKDYVTHIIDNCFLSLKEGSFALRGVYLTSSQQKGQMEDLFVKSASSQYNLPEQIYPSWQSPISHTYFTHNLLNSLLFKETNLAGENKNYHNQSRYQLYRWGISSAVATCLLVIGWQYYYLQNYNSGDAVLVKAQEYMRIQLPDQKDYWGDLQLPLLNPISEATLAYGDYHRRNQYLSDLGLYQGYKIGPYVENTYLNLLQQRYMPAIMNGLQRDLNKAPEGSEQKLAILRIMRMIEDESGRDIKMVTQYMLSRWSVRFNGQSELQSQLHKHLTYALEHIKWKTSRNNNDQIAINSYLPFQQSIKDAQVDLRRIPVYQRVYQNLRAQSKTALPVDLNIRNQIGSGFNAVFYPENEKLLYIPQILTRSGLTNYFIHQDNRLIELTSLDSWVLEITPNVKYSEEDRKEIQHHITTLYLNDYISTWHAAYHNIHIKKFANIPEAIYALEQITNGEQIFRRAIELLKDNTSPKILTETKNSPEVINNRDYQLLNYLNHEFRQETSVVTEDNDQVSELQNVISKLSEMHRYLLAIQNSPSPGKAALQAVQLRVNNNGSDPIFEAQQLAKSLPMPLGRWVEELAQETWNTIMVEAIKSLEIEWNEKVVSPFKQFFANRYPFNPTSKLDVPLSEFERFFGYNGTIDNFYQQNLKAFIENNLGIDKSGKPLIRQDIINQIKLAEKIRHTYFTQQGLGMQFSLQPLEMSGNRRRGILNLDGQLVEYRHAGNNAVRLIWPNSMRDNIESRLSLTGGDRATKSIVYNGPWGLIRLINAGKLTNVKNNTFDVRYDIDNSYIIYRIHIDESDNPFAGGLFSKFSLPSTLY</sequence>
<feature type="transmembrane region" description="Helical" evidence="1">
    <location>
        <begin position="439"/>
        <end position="460"/>
    </location>
</feature>
<keyword evidence="1" id="KW-0472">Membrane</keyword>
<dbReference type="Pfam" id="PF21070">
    <property type="entry name" value="IcmF_helical"/>
    <property type="match status" value="1"/>
</dbReference>
<dbReference type="InterPro" id="IPR025743">
    <property type="entry name" value="TssM1_N"/>
</dbReference>